<dbReference type="EMBL" id="JAHUZE010000003">
    <property type="protein sequence ID" value="MBV7379816.1"/>
    <property type="molecule type" value="Genomic_DNA"/>
</dbReference>
<sequence length="420" mass="45392">MNDNLGLGNPSPGVSALWTNRFTMGFETGTPISTFTFNAGVSARGAALPTVPFTGLLDEPFANATYVREGVNSRLELAASYRQINLDFADPLTLIDEDDELDDTDLIIDSGSRVTTQASVLFEGGLQDPFGYGIALDHNRTTYTGTTDPALFDSMTNSAEVFTRFRFSPVLEGRLAASKTLYSANDAVMTNRDTLAATAGLTYEFDPITVFEASLGYDYITETTNVPTTTVRSGFSGSLGLTREVPTGSYGLMLDSDLSINGRRNTLTASRAYELPTGSLDASLGVTRGPSGMFFPVGSLAYVYDLPRGQITAGAQRRVTTGDALNDVVRTNLNLGYTTDINQVSSLAFEADFAAVEDFGVAPVDRTILASLRATYSYELTEDWDISAGYEHRIRSDSALGRRHSNEVFVVLDYTFGNRP</sequence>
<proteinExistence type="predicted"/>
<evidence type="ECO:0008006" key="3">
    <source>
        <dbReference type="Google" id="ProtNLM"/>
    </source>
</evidence>
<dbReference type="RefSeq" id="WP_218393008.1">
    <property type="nucleotide sequence ID" value="NZ_JAHUZE010000003.1"/>
</dbReference>
<gene>
    <name evidence="1" type="ORF">KJP28_12860</name>
</gene>
<evidence type="ECO:0000313" key="2">
    <source>
        <dbReference type="Proteomes" id="UP000756530"/>
    </source>
</evidence>
<evidence type="ECO:0000313" key="1">
    <source>
        <dbReference type="EMBL" id="MBV7379816.1"/>
    </source>
</evidence>
<protein>
    <recommendedName>
        <fullName evidence="3">Outer membrane beta-barrel protein</fullName>
    </recommendedName>
</protein>
<name>A0ABS6T5K5_9RHOB</name>
<organism evidence="1 2">
    <name type="scientific">Maritimibacter dapengensis</name>
    <dbReference type="NCBI Taxonomy" id="2836868"/>
    <lineage>
        <taxon>Bacteria</taxon>
        <taxon>Pseudomonadati</taxon>
        <taxon>Pseudomonadota</taxon>
        <taxon>Alphaproteobacteria</taxon>
        <taxon>Rhodobacterales</taxon>
        <taxon>Roseobacteraceae</taxon>
        <taxon>Maritimibacter</taxon>
    </lineage>
</organism>
<dbReference type="Proteomes" id="UP000756530">
    <property type="component" value="Unassembled WGS sequence"/>
</dbReference>
<reference evidence="1 2" key="1">
    <citation type="submission" date="2021-05" db="EMBL/GenBank/DDBJ databases">
        <title>Culturable bacteria isolated from Daya Bay.</title>
        <authorList>
            <person name="Zheng W."/>
            <person name="Yu S."/>
            <person name="Huang Y."/>
        </authorList>
    </citation>
    <scope>NUCLEOTIDE SEQUENCE [LARGE SCALE GENOMIC DNA]</scope>
    <source>
        <strain evidence="1 2">DP4N28-5</strain>
    </source>
</reference>
<comment type="caution">
    <text evidence="1">The sequence shown here is derived from an EMBL/GenBank/DDBJ whole genome shotgun (WGS) entry which is preliminary data.</text>
</comment>
<accession>A0ABS6T5K5</accession>
<keyword evidence="2" id="KW-1185">Reference proteome</keyword>